<feature type="transmembrane region" description="Helical" evidence="9">
    <location>
        <begin position="47"/>
        <end position="67"/>
    </location>
</feature>
<keyword evidence="9" id="KW-0520">NAD</keyword>
<proteinExistence type="inferred from homology"/>
<keyword evidence="9" id="KW-0679">Respiratory chain</keyword>
<evidence type="ECO:0000256" key="4">
    <source>
        <dbReference type="ARBA" id="ARBA00022448"/>
    </source>
</evidence>
<keyword evidence="9" id="KW-0830">Ubiquinone</keyword>
<keyword evidence="4 9" id="KW-0813">Transport</keyword>
<dbReference type="InterPro" id="IPR000440">
    <property type="entry name" value="NADH_UbQ/plastoQ_OxRdtase_su3"/>
</dbReference>
<evidence type="ECO:0000256" key="1">
    <source>
        <dbReference type="ARBA" id="ARBA00004370"/>
    </source>
</evidence>
<comment type="similarity">
    <text evidence="2 9">Belongs to the complex I subunit 3 family.</text>
</comment>
<gene>
    <name evidence="10" type="primary">nad3</name>
</gene>
<evidence type="ECO:0000256" key="7">
    <source>
        <dbReference type="ARBA" id="ARBA00023136"/>
    </source>
</evidence>
<comment type="catalytic activity">
    <reaction evidence="8 9">
        <text>a ubiquinone + NADH + 5 H(+)(in) = a ubiquinol + NAD(+) + 4 H(+)(out)</text>
        <dbReference type="Rhea" id="RHEA:29091"/>
        <dbReference type="Rhea" id="RHEA-COMP:9565"/>
        <dbReference type="Rhea" id="RHEA-COMP:9566"/>
        <dbReference type="ChEBI" id="CHEBI:15378"/>
        <dbReference type="ChEBI" id="CHEBI:16389"/>
        <dbReference type="ChEBI" id="CHEBI:17976"/>
        <dbReference type="ChEBI" id="CHEBI:57540"/>
        <dbReference type="ChEBI" id="CHEBI:57945"/>
        <dbReference type="EC" id="7.1.1.2"/>
    </reaction>
</comment>
<dbReference type="GO" id="GO:0030964">
    <property type="term" value="C:NADH dehydrogenase complex"/>
    <property type="evidence" value="ECO:0007669"/>
    <property type="project" value="TreeGrafter"/>
</dbReference>
<dbReference type="PANTHER" id="PTHR11058">
    <property type="entry name" value="NADH-UBIQUINONE OXIDOREDUCTASE CHAIN 3"/>
    <property type="match status" value="1"/>
</dbReference>
<keyword evidence="9" id="KW-1278">Translocase</keyword>
<name>C7FIL0_RHOPM</name>
<sequence>MYMILIMSLLFFIISNLLMILSNMMSKKKKINFEKMTPFESGFNMKIYSRVPFSLRFFLITIIFLIFDVEIALLMPLISTMMISNYMNWMIMSFTFMLILMMGLIYEWIQGALNWI</sequence>
<geneLocation type="mitochondrion" evidence="10"/>
<dbReference type="InterPro" id="IPR038430">
    <property type="entry name" value="NDAH_ubi_oxred_su3_sf"/>
</dbReference>
<keyword evidence="9 10" id="KW-0496">Mitochondrion</keyword>
<protein>
    <recommendedName>
        <fullName evidence="3 9">NADH-ubiquinone oxidoreductase chain 3</fullName>
        <ecNumber evidence="9">7.1.1.2</ecNumber>
    </recommendedName>
</protein>
<dbReference type="Gene3D" id="1.20.58.1610">
    <property type="entry name" value="NADH:ubiquinone/plastoquinone oxidoreductase, chain 3"/>
    <property type="match status" value="1"/>
</dbReference>
<dbReference type="Pfam" id="PF00507">
    <property type="entry name" value="Oxidored_q4"/>
    <property type="match status" value="1"/>
</dbReference>
<evidence type="ECO:0000256" key="5">
    <source>
        <dbReference type="ARBA" id="ARBA00022692"/>
    </source>
</evidence>
<reference evidence="10" key="1">
    <citation type="journal article" date="2009" name="Genome Biol. Evol.">
        <title>Evolution of the mitochondrial genomes of gall midges (Diptera: Cecidomyiidae): rearrangement and severe truncation of tRNA genes.</title>
        <authorList>
            <person name="Beckenbach A.T."/>
            <person name="Joy J.B."/>
        </authorList>
    </citation>
    <scope>NUCLEOTIDE SEQUENCE</scope>
</reference>
<dbReference type="EMBL" id="GQ387649">
    <property type="protein sequence ID" value="ACT80210.1"/>
    <property type="molecule type" value="Genomic_DNA"/>
</dbReference>
<accession>C7FIL0</accession>
<evidence type="ECO:0000256" key="9">
    <source>
        <dbReference type="RuleBase" id="RU003640"/>
    </source>
</evidence>
<keyword evidence="9" id="KW-0249">Electron transport</keyword>
<comment type="subcellular location">
    <subcellularLocation>
        <location evidence="1">Membrane</location>
    </subcellularLocation>
    <subcellularLocation>
        <location evidence="9">Mitochondrion membrane</location>
        <topology evidence="9">Multi-pass membrane protein</topology>
    </subcellularLocation>
</comment>
<evidence type="ECO:0000256" key="3">
    <source>
        <dbReference type="ARBA" id="ARBA00021007"/>
    </source>
</evidence>
<feature type="transmembrane region" description="Helical" evidence="9">
    <location>
        <begin position="6"/>
        <end position="26"/>
    </location>
</feature>
<evidence type="ECO:0000256" key="6">
    <source>
        <dbReference type="ARBA" id="ARBA00022989"/>
    </source>
</evidence>
<organism evidence="10">
    <name type="scientific">Rhopalomyia pomum</name>
    <name type="common">Sponge gall midge</name>
    <dbReference type="NCBI Taxonomy" id="608481"/>
    <lineage>
        <taxon>Eukaryota</taxon>
        <taxon>Metazoa</taxon>
        <taxon>Ecdysozoa</taxon>
        <taxon>Arthropoda</taxon>
        <taxon>Hexapoda</taxon>
        <taxon>Insecta</taxon>
        <taxon>Pterygota</taxon>
        <taxon>Neoptera</taxon>
        <taxon>Endopterygota</taxon>
        <taxon>Diptera</taxon>
        <taxon>Nematocera</taxon>
        <taxon>Sciaroidea</taxon>
        <taxon>Cecidomyiidae</taxon>
        <taxon>Rhopalomyia</taxon>
    </lineage>
</organism>
<comment type="function">
    <text evidence="9">Core subunit of the mitochondrial membrane respiratory chain NADH dehydrogenase (Complex I) which catalyzes electron transfer from NADH through the respiratory chain, using ubiquinone as an electron acceptor. Essential for the catalytic activity of complex I.</text>
</comment>
<dbReference type="EC" id="7.1.1.2" evidence="9"/>
<keyword evidence="6 9" id="KW-1133">Transmembrane helix</keyword>
<dbReference type="PANTHER" id="PTHR11058:SF9">
    <property type="entry name" value="NADH-UBIQUINONE OXIDOREDUCTASE CHAIN 3"/>
    <property type="match status" value="1"/>
</dbReference>
<evidence type="ECO:0000313" key="10">
    <source>
        <dbReference type="EMBL" id="ACT80210.1"/>
    </source>
</evidence>
<evidence type="ECO:0000256" key="2">
    <source>
        <dbReference type="ARBA" id="ARBA00008472"/>
    </source>
</evidence>
<evidence type="ECO:0000256" key="8">
    <source>
        <dbReference type="ARBA" id="ARBA00049551"/>
    </source>
</evidence>
<keyword evidence="7 9" id="KW-0472">Membrane</keyword>
<dbReference type="AlphaFoldDB" id="C7FIL0"/>
<keyword evidence="5 9" id="KW-0812">Transmembrane</keyword>
<dbReference type="GO" id="GO:0031966">
    <property type="term" value="C:mitochondrial membrane"/>
    <property type="evidence" value="ECO:0007669"/>
    <property type="project" value="UniProtKB-SubCell"/>
</dbReference>
<dbReference type="GO" id="GO:0008137">
    <property type="term" value="F:NADH dehydrogenase (ubiquinone) activity"/>
    <property type="evidence" value="ECO:0007669"/>
    <property type="project" value="UniProtKB-UniRule"/>
</dbReference>
<feature type="transmembrane region" description="Helical" evidence="9">
    <location>
        <begin position="87"/>
        <end position="109"/>
    </location>
</feature>